<evidence type="ECO:0000313" key="8">
    <source>
        <dbReference type="Proteomes" id="UP000279236"/>
    </source>
</evidence>
<accession>A0A427XND4</accession>
<gene>
    <name evidence="7" type="ORF">EHS24_009007</name>
</gene>
<feature type="transmembrane region" description="Helical" evidence="6">
    <location>
        <begin position="132"/>
        <end position="152"/>
    </location>
</feature>
<feature type="transmembrane region" description="Helical" evidence="6">
    <location>
        <begin position="362"/>
        <end position="383"/>
    </location>
</feature>
<evidence type="ECO:0008006" key="9">
    <source>
        <dbReference type="Google" id="ProtNLM"/>
    </source>
</evidence>
<feature type="transmembrane region" description="Helical" evidence="6">
    <location>
        <begin position="57"/>
        <end position="81"/>
    </location>
</feature>
<keyword evidence="4 6" id="KW-0472">Membrane</keyword>
<feature type="compositionally biased region" description="Polar residues" evidence="5">
    <location>
        <begin position="520"/>
        <end position="533"/>
    </location>
</feature>
<dbReference type="Pfam" id="PF05653">
    <property type="entry name" value="Mg_trans_NIPA"/>
    <property type="match status" value="2"/>
</dbReference>
<dbReference type="EMBL" id="RSCE01000008">
    <property type="protein sequence ID" value="RSH80429.1"/>
    <property type="molecule type" value="Genomic_DNA"/>
</dbReference>
<dbReference type="PANTHER" id="PTHR12570:SF82">
    <property type="entry name" value="NIPA-LIKE PROTEIN 3"/>
    <property type="match status" value="1"/>
</dbReference>
<dbReference type="GO" id="GO:0016020">
    <property type="term" value="C:membrane"/>
    <property type="evidence" value="ECO:0007669"/>
    <property type="project" value="UniProtKB-SubCell"/>
</dbReference>
<dbReference type="OrthoDB" id="165382at2759"/>
<feature type="compositionally biased region" description="Acidic residues" evidence="5">
    <location>
        <begin position="541"/>
        <end position="550"/>
    </location>
</feature>
<evidence type="ECO:0000313" key="7">
    <source>
        <dbReference type="EMBL" id="RSH80429.1"/>
    </source>
</evidence>
<dbReference type="Gene3D" id="1.10.3730.20">
    <property type="match status" value="1"/>
</dbReference>
<organism evidence="7 8">
    <name type="scientific">Apiotrichum porosum</name>
    <dbReference type="NCBI Taxonomy" id="105984"/>
    <lineage>
        <taxon>Eukaryota</taxon>
        <taxon>Fungi</taxon>
        <taxon>Dikarya</taxon>
        <taxon>Basidiomycota</taxon>
        <taxon>Agaricomycotina</taxon>
        <taxon>Tremellomycetes</taxon>
        <taxon>Trichosporonales</taxon>
        <taxon>Trichosporonaceae</taxon>
        <taxon>Apiotrichum</taxon>
    </lineage>
</organism>
<keyword evidence="8" id="KW-1185">Reference proteome</keyword>
<dbReference type="SUPFAM" id="SSF103481">
    <property type="entry name" value="Multidrug resistance efflux transporter EmrE"/>
    <property type="match status" value="1"/>
</dbReference>
<feature type="transmembrane region" description="Helical" evidence="6">
    <location>
        <begin position="334"/>
        <end position="355"/>
    </location>
</feature>
<dbReference type="InterPro" id="IPR037185">
    <property type="entry name" value="EmrE-like"/>
</dbReference>
<dbReference type="GO" id="GO:0015095">
    <property type="term" value="F:magnesium ion transmembrane transporter activity"/>
    <property type="evidence" value="ECO:0007669"/>
    <property type="project" value="InterPro"/>
</dbReference>
<feature type="transmembrane region" description="Helical" evidence="6">
    <location>
        <begin position="291"/>
        <end position="314"/>
    </location>
</feature>
<comment type="caution">
    <text evidence="7">The sequence shown here is derived from an EMBL/GenBank/DDBJ whole genome shotgun (WGS) entry which is preliminary data.</text>
</comment>
<feature type="transmembrane region" description="Helical" evidence="6">
    <location>
        <begin position="101"/>
        <end position="120"/>
    </location>
</feature>
<feature type="transmembrane region" description="Helical" evidence="6">
    <location>
        <begin position="389"/>
        <end position="411"/>
    </location>
</feature>
<dbReference type="PANTHER" id="PTHR12570">
    <property type="match status" value="1"/>
</dbReference>
<name>A0A427XND4_9TREE</name>
<dbReference type="Proteomes" id="UP000279236">
    <property type="component" value="Unassembled WGS sequence"/>
</dbReference>
<evidence type="ECO:0000256" key="2">
    <source>
        <dbReference type="ARBA" id="ARBA00022692"/>
    </source>
</evidence>
<sequence>MDTPLSTALDVLATATSTAWEAVTTAIDELPGAVLNDTSPITIPPTPPDEVYSEGNYVVNTILGLLIVLGASVLNALGLNITKLDHQQQQAIPKRERGKEYLRPLWLAGMGIYIASQVFGSPLALRYLRPDWVAPLGASSLIFNFMFAYWLVGTPVTTSDIRGTALIVFGVILIVVFSSINHGLRQDLPIEELNRLWTRGSWISYFVLLIVFTFGTFIVADLLAKVSYSRNSFSPLPSPTLGLPTTTGGRTVPVGKWKQRFMGIVARRKAMEYTVLAYLERMFARSDDARVQWLEGVAWAVAGGSLAGMCLVFTKGVVKIFWNPGHPLVHPSPLITLLLTIITAVLQIICLNKALKCADTVVVVPLFYAGYTVFGFVNSLIFYDQTGAYATWALVAVFLSIAVLIAGVVLLSTKSTANDPANQNQQSAAPQDPGVRLRPRDHVVADGASTSTSANAAKRTDTPEPGQDVLWEVGSVSDDSDDEDDNESMKAGKGVGGIKESHGERGGLLLTLDEEDQAHLNANSHHMQTTPQLESHRPLADDDEEDESEAFGDYARVSSSR</sequence>
<feature type="region of interest" description="Disordered" evidence="5">
    <location>
        <begin position="446"/>
        <end position="561"/>
    </location>
</feature>
<proteinExistence type="predicted"/>
<evidence type="ECO:0000256" key="1">
    <source>
        <dbReference type="ARBA" id="ARBA00004141"/>
    </source>
</evidence>
<dbReference type="AlphaFoldDB" id="A0A427XND4"/>
<protein>
    <recommendedName>
        <fullName evidence="9">NIPA-like protein 3</fullName>
    </recommendedName>
</protein>
<keyword evidence="2 6" id="KW-0812">Transmembrane</keyword>
<dbReference type="RefSeq" id="XP_028475376.1">
    <property type="nucleotide sequence ID" value="XM_028624304.1"/>
</dbReference>
<feature type="transmembrane region" description="Helical" evidence="6">
    <location>
        <begin position="202"/>
        <end position="224"/>
    </location>
</feature>
<reference evidence="7 8" key="1">
    <citation type="submission" date="2018-11" db="EMBL/GenBank/DDBJ databases">
        <title>Genome sequence of Apiotrichum porosum DSM 27194.</title>
        <authorList>
            <person name="Aliyu H."/>
            <person name="Gorte O."/>
            <person name="Ochsenreither K."/>
        </authorList>
    </citation>
    <scope>NUCLEOTIDE SEQUENCE [LARGE SCALE GENOMIC DNA]</scope>
    <source>
        <strain evidence="7 8">DSM 27194</strain>
    </source>
</reference>
<evidence type="ECO:0000256" key="6">
    <source>
        <dbReference type="SAM" id="Phobius"/>
    </source>
</evidence>
<keyword evidence="3 6" id="KW-1133">Transmembrane helix</keyword>
<evidence type="ECO:0000256" key="3">
    <source>
        <dbReference type="ARBA" id="ARBA00022989"/>
    </source>
</evidence>
<evidence type="ECO:0000256" key="4">
    <source>
        <dbReference type="ARBA" id="ARBA00023136"/>
    </source>
</evidence>
<evidence type="ECO:0000256" key="5">
    <source>
        <dbReference type="SAM" id="MobiDB-lite"/>
    </source>
</evidence>
<comment type="subcellular location">
    <subcellularLocation>
        <location evidence="1">Membrane</location>
        <topology evidence="1">Multi-pass membrane protein</topology>
    </subcellularLocation>
</comment>
<dbReference type="GeneID" id="39593550"/>
<dbReference type="InterPro" id="IPR008521">
    <property type="entry name" value="Mg_trans_NIPA"/>
</dbReference>
<feature type="transmembrane region" description="Helical" evidence="6">
    <location>
        <begin position="164"/>
        <end position="182"/>
    </location>
</feature>